<organism evidence="7 8">
    <name type="scientific">Chelydra serpentina</name>
    <name type="common">Snapping turtle</name>
    <name type="synonym">Testudo serpentina</name>
    <dbReference type="NCBI Taxonomy" id="8475"/>
    <lineage>
        <taxon>Eukaryota</taxon>
        <taxon>Metazoa</taxon>
        <taxon>Chordata</taxon>
        <taxon>Craniata</taxon>
        <taxon>Vertebrata</taxon>
        <taxon>Euteleostomi</taxon>
        <taxon>Archelosauria</taxon>
        <taxon>Testudinata</taxon>
        <taxon>Testudines</taxon>
        <taxon>Cryptodira</taxon>
        <taxon>Durocryptodira</taxon>
        <taxon>Americhelydia</taxon>
        <taxon>Chelydroidea</taxon>
        <taxon>Chelydridae</taxon>
        <taxon>Chelydra</taxon>
    </lineage>
</organism>
<evidence type="ECO:0000256" key="1">
    <source>
        <dbReference type="ARBA" id="ARBA00004613"/>
    </source>
</evidence>
<protein>
    <submittedName>
        <fullName evidence="7">Serine protease 55</fullName>
    </submittedName>
</protein>
<sequence>LSRTVMLCSYSFLGRDLACLSAGGQRGLRLSGKMEMKLISKKQCSKWVPELTENMLCAGSAEGGKDACQGDRGGPLVCTYGDVMKWFALGIVSWGEGCGGKQPPGTLSIAATEDALKFHCF</sequence>
<proteinExistence type="predicted"/>
<evidence type="ECO:0000313" key="8">
    <source>
        <dbReference type="Proteomes" id="UP000694403"/>
    </source>
</evidence>
<keyword evidence="8" id="KW-1185">Reference proteome</keyword>
<dbReference type="FunFam" id="2.40.10.10:FF:000054">
    <property type="entry name" value="Complement C1r subcomponent"/>
    <property type="match status" value="1"/>
</dbReference>
<evidence type="ECO:0000256" key="2">
    <source>
        <dbReference type="ARBA" id="ARBA00022525"/>
    </source>
</evidence>
<feature type="domain" description="Peptidase S1" evidence="6">
    <location>
        <begin position="33"/>
        <end position="121"/>
    </location>
</feature>
<dbReference type="SUPFAM" id="SSF50494">
    <property type="entry name" value="Trypsin-like serine proteases"/>
    <property type="match status" value="1"/>
</dbReference>
<dbReference type="GO" id="GO:0004252">
    <property type="term" value="F:serine-type endopeptidase activity"/>
    <property type="evidence" value="ECO:0007669"/>
    <property type="project" value="InterPro"/>
</dbReference>
<dbReference type="GO" id="GO:0006508">
    <property type="term" value="P:proteolysis"/>
    <property type="evidence" value="ECO:0007669"/>
    <property type="project" value="InterPro"/>
</dbReference>
<dbReference type="InterPro" id="IPR001254">
    <property type="entry name" value="Trypsin_dom"/>
</dbReference>
<evidence type="ECO:0000259" key="6">
    <source>
        <dbReference type="PROSITE" id="PS50240"/>
    </source>
</evidence>
<dbReference type="Ensembl" id="ENSCSRT00000026985.1">
    <property type="protein sequence ID" value="ENSCSRP00000025900.1"/>
    <property type="gene ID" value="ENSCSRG00000019295.1"/>
</dbReference>
<accession>A0A8C3XVK6</accession>
<dbReference type="PANTHER" id="PTHR24253">
    <property type="entry name" value="TRANSMEMBRANE PROTEASE SERINE"/>
    <property type="match status" value="1"/>
</dbReference>
<evidence type="ECO:0000313" key="7">
    <source>
        <dbReference type="Ensembl" id="ENSCSRP00000025900.1"/>
    </source>
</evidence>
<comment type="subcellular location">
    <subcellularLocation>
        <location evidence="1">Secreted</location>
    </subcellularLocation>
</comment>
<keyword evidence="3" id="KW-0732">Signal</keyword>
<dbReference type="Gene3D" id="2.40.10.10">
    <property type="entry name" value="Trypsin-like serine proteases"/>
    <property type="match status" value="1"/>
</dbReference>
<dbReference type="PROSITE" id="PS50240">
    <property type="entry name" value="TRYPSIN_DOM"/>
    <property type="match status" value="1"/>
</dbReference>
<evidence type="ECO:0000256" key="3">
    <source>
        <dbReference type="ARBA" id="ARBA00022729"/>
    </source>
</evidence>
<keyword evidence="4" id="KW-1015">Disulfide bond</keyword>
<reference evidence="7" key="2">
    <citation type="submission" date="2025-09" db="UniProtKB">
        <authorList>
            <consortium name="Ensembl"/>
        </authorList>
    </citation>
    <scope>IDENTIFICATION</scope>
</reference>
<dbReference type="InterPro" id="IPR009003">
    <property type="entry name" value="Peptidase_S1_PA"/>
</dbReference>
<dbReference type="InterPro" id="IPR043504">
    <property type="entry name" value="Peptidase_S1_PA_chymotrypsin"/>
</dbReference>
<evidence type="ECO:0000256" key="4">
    <source>
        <dbReference type="ARBA" id="ARBA00023157"/>
    </source>
</evidence>
<dbReference type="Proteomes" id="UP000694403">
    <property type="component" value="Unplaced"/>
</dbReference>
<reference evidence="7" key="1">
    <citation type="submission" date="2025-08" db="UniProtKB">
        <authorList>
            <consortium name="Ensembl"/>
        </authorList>
    </citation>
    <scope>IDENTIFICATION</scope>
</reference>
<keyword evidence="5" id="KW-0325">Glycoprotein</keyword>
<evidence type="ECO:0000256" key="5">
    <source>
        <dbReference type="ARBA" id="ARBA00023180"/>
    </source>
</evidence>
<dbReference type="GO" id="GO:0005576">
    <property type="term" value="C:extracellular region"/>
    <property type="evidence" value="ECO:0007669"/>
    <property type="project" value="UniProtKB-SubCell"/>
</dbReference>
<keyword evidence="2" id="KW-0964">Secreted</keyword>
<dbReference type="AlphaFoldDB" id="A0A8C3XVK6"/>
<dbReference type="Pfam" id="PF00089">
    <property type="entry name" value="Trypsin"/>
    <property type="match status" value="1"/>
</dbReference>
<dbReference type="PANTHER" id="PTHR24253:SF8">
    <property type="entry name" value="SERINE PROTEASE 52"/>
    <property type="match status" value="1"/>
</dbReference>
<name>A0A8C3XVK6_CHESE</name>